<accession>A0ABQ3KRV4</accession>
<dbReference type="RefSeq" id="WP_191317038.1">
    <property type="nucleotide sequence ID" value="NZ_BNAW01000080.1"/>
</dbReference>
<evidence type="ECO:0000313" key="3">
    <source>
        <dbReference type="Proteomes" id="UP000649955"/>
    </source>
</evidence>
<keyword evidence="3" id="KW-1185">Reference proteome</keyword>
<keyword evidence="1" id="KW-0732">Signal</keyword>
<reference evidence="3" key="1">
    <citation type="journal article" date="2019" name="Int. J. Syst. Evol. Microbiol.">
        <title>The Global Catalogue of Microorganisms (GCM) 10K type strain sequencing project: providing services to taxonomists for standard genome sequencing and annotation.</title>
        <authorList>
            <consortium name="The Broad Institute Genomics Platform"/>
            <consortium name="The Broad Institute Genome Sequencing Center for Infectious Disease"/>
            <person name="Wu L."/>
            <person name="Ma J."/>
        </authorList>
    </citation>
    <scope>NUCLEOTIDE SEQUENCE [LARGE SCALE GENOMIC DNA]</scope>
    <source>
        <strain evidence="3">CGMCC 4.7680</strain>
    </source>
</reference>
<feature type="chain" id="PRO_5045906570" description="Secreted protein" evidence="1">
    <location>
        <begin position="27"/>
        <end position="106"/>
    </location>
</feature>
<protein>
    <recommendedName>
        <fullName evidence="4">Secreted protein</fullName>
    </recommendedName>
</protein>
<feature type="signal peptide" evidence="1">
    <location>
        <begin position="1"/>
        <end position="26"/>
    </location>
</feature>
<evidence type="ECO:0000256" key="1">
    <source>
        <dbReference type="SAM" id="SignalP"/>
    </source>
</evidence>
<evidence type="ECO:0000313" key="2">
    <source>
        <dbReference type="EMBL" id="GHG49667.1"/>
    </source>
</evidence>
<gene>
    <name evidence="2" type="ORF">GCM10017567_85450</name>
</gene>
<sequence length="106" mass="11164">MKRTLVMTAAALGLAAGIAVPGTAGASTPVAGEAAINSTLASAGLSVPNEWVTYYHNYFYTETTCNSRGNAVTGYGTGRGEIPGTTAFYCYRNVGESKWSMDLYYD</sequence>
<evidence type="ECO:0008006" key="4">
    <source>
        <dbReference type="Google" id="ProtNLM"/>
    </source>
</evidence>
<dbReference type="EMBL" id="BNAW01000080">
    <property type="protein sequence ID" value="GHG49667.1"/>
    <property type="molecule type" value="Genomic_DNA"/>
</dbReference>
<dbReference type="Proteomes" id="UP000649955">
    <property type="component" value="Unassembled WGS sequence"/>
</dbReference>
<proteinExistence type="predicted"/>
<comment type="caution">
    <text evidence="2">The sequence shown here is derived from an EMBL/GenBank/DDBJ whole genome shotgun (WGS) entry which is preliminary data.</text>
</comment>
<name>A0ABQ3KRV4_9PSEU</name>
<organism evidence="2 3">
    <name type="scientific">Amycolatopsis bullii</name>
    <dbReference type="NCBI Taxonomy" id="941987"/>
    <lineage>
        <taxon>Bacteria</taxon>
        <taxon>Bacillati</taxon>
        <taxon>Actinomycetota</taxon>
        <taxon>Actinomycetes</taxon>
        <taxon>Pseudonocardiales</taxon>
        <taxon>Pseudonocardiaceae</taxon>
        <taxon>Amycolatopsis</taxon>
    </lineage>
</organism>